<dbReference type="GO" id="GO:0071978">
    <property type="term" value="P:bacterial-type flagellum-dependent swarming motility"/>
    <property type="evidence" value="ECO:0007669"/>
    <property type="project" value="TreeGrafter"/>
</dbReference>
<evidence type="ECO:0000256" key="6">
    <source>
        <dbReference type="ARBA" id="ARBA00022692"/>
    </source>
</evidence>
<dbReference type="InterPro" id="IPR005503">
    <property type="entry name" value="FliL"/>
</dbReference>
<keyword evidence="10" id="KW-0997">Cell inner membrane</keyword>
<dbReference type="PANTHER" id="PTHR35091:SF2">
    <property type="entry name" value="FLAGELLAR PROTEIN FLIL"/>
    <property type="match status" value="1"/>
</dbReference>
<dbReference type="GO" id="GO:0005886">
    <property type="term" value="C:plasma membrane"/>
    <property type="evidence" value="ECO:0007669"/>
    <property type="project" value="UniProtKB-SubCell"/>
</dbReference>
<comment type="function">
    <text evidence="1 10">Controls the rotational direction of flagella during chemotaxis.</text>
</comment>
<dbReference type="GO" id="GO:0009425">
    <property type="term" value="C:bacterial-type flagellum basal body"/>
    <property type="evidence" value="ECO:0007669"/>
    <property type="project" value="InterPro"/>
</dbReference>
<keyword evidence="4" id="KW-1003">Cell membrane</keyword>
<accession>A0A2U3B8G5</accession>
<dbReference type="RefSeq" id="WP_109320133.1">
    <property type="nucleotide sequence ID" value="NZ_QFWT01000006.1"/>
</dbReference>
<evidence type="ECO:0000256" key="5">
    <source>
        <dbReference type="ARBA" id="ARBA00022500"/>
    </source>
</evidence>
<comment type="similarity">
    <text evidence="3 10">Belongs to the FliL family.</text>
</comment>
<keyword evidence="12" id="KW-0969">Cilium</keyword>
<dbReference type="OrthoDB" id="5815057at2"/>
<keyword evidence="12" id="KW-0966">Cell projection</keyword>
<keyword evidence="12" id="KW-0282">Flagellum</keyword>
<gene>
    <name evidence="12" type="ORF">DI392_11925</name>
</gene>
<evidence type="ECO:0000256" key="11">
    <source>
        <dbReference type="SAM" id="SignalP"/>
    </source>
</evidence>
<organism evidence="12 13">
    <name type="scientific">Vibrio albus</name>
    <dbReference type="NCBI Taxonomy" id="2200953"/>
    <lineage>
        <taxon>Bacteria</taxon>
        <taxon>Pseudomonadati</taxon>
        <taxon>Pseudomonadota</taxon>
        <taxon>Gammaproteobacteria</taxon>
        <taxon>Vibrionales</taxon>
        <taxon>Vibrionaceae</taxon>
        <taxon>Vibrio</taxon>
    </lineage>
</organism>
<dbReference type="EMBL" id="QFWT01000006">
    <property type="protein sequence ID" value="PWI33014.1"/>
    <property type="molecule type" value="Genomic_DNA"/>
</dbReference>
<reference evidence="12 13" key="1">
    <citation type="submission" date="2018-05" db="EMBL/GenBank/DDBJ databases">
        <title>Vibrio limimaris sp. nov., isolated from marine sediment.</title>
        <authorList>
            <person name="Li C.-M."/>
        </authorList>
    </citation>
    <scope>NUCLEOTIDE SEQUENCE [LARGE SCALE GENOMIC DNA]</scope>
    <source>
        <strain evidence="12 13">E4404</strain>
    </source>
</reference>
<protein>
    <recommendedName>
        <fullName evidence="10">Flagellar protein FliL</fullName>
    </recommendedName>
</protein>
<feature type="signal peptide" evidence="11">
    <location>
        <begin position="1"/>
        <end position="22"/>
    </location>
</feature>
<evidence type="ECO:0000256" key="10">
    <source>
        <dbReference type="RuleBase" id="RU364125"/>
    </source>
</evidence>
<keyword evidence="5 10" id="KW-0145">Chemotaxis</keyword>
<evidence type="ECO:0000313" key="13">
    <source>
        <dbReference type="Proteomes" id="UP000245362"/>
    </source>
</evidence>
<dbReference type="Proteomes" id="UP000245362">
    <property type="component" value="Unassembled WGS sequence"/>
</dbReference>
<dbReference type="Pfam" id="PF03748">
    <property type="entry name" value="FliL"/>
    <property type="match status" value="1"/>
</dbReference>
<keyword evidence="7 10" id="KW-0283">Flagellar rotation</keyword>
<evidence type="ECO:0000256" key="9">
    <source>
        <dbReference type="ARBA" id="ARBA00023136"/>
    </source>
</evidence>
<comment type="caution">
    <text evidence="12">The sequence shown here is derived from an EMBL/GenBank/DDBJ whole genome shotgun (WGS) entry which is preliminary data.</text>
</comment>
<evidence type="ECO:0000256" key="8">
    <source>
        <dbReference type="ARBA" id="ARBA00022989"/>
    </source>
</evidence>
<evidence type="ECO:0000256" key="2">
    <source>
        <dbReference type="ARBA" id="ARBA00004162"/>
    </source>
</evidence>
<keyword evidence="13" id="KW-1185">Reference proteome</keyword>
<keyword evidence="8" id="KW-1133">Transmembrane helix</keyword>
<evidence type="ECO:0000313" key="12">
    <source>
        <dbReference type="EMBL" id="PWI33014.1"/>
    </source>
</evidence>
<dbReference type="PANTHER" id="PTHR35091">
    <property type="entry name" value="FLAGELLAR PROTEIN FLIL"/>
    <property type="match status" value="1"/>
</dbReference>
<dbReference type="GO" id="GO:0006935">
    <property type="term" value="P:chemotaxis"/>
    <property type="evidence" value="ECO:0007669"/>
    <property type="project" value="UniProtKB-KW"/>
</dbReference>
<keyword evidence="9 10" id="KW-0472">Membrane</keyword>
<evidence type="ECO:0000256" key="4">
    <source>
        <dbReference type="ARBA" id="ARBA00022475"/>
    </source>
</evidence>
<keyword evidence="11" id="KW-0732">Signal</keyword>
<evidence type="ECO:0000256" key="7">
    <source>
        <dbReference type="ARBA" id="ARBA00022779"/>
    </source>
</evidence>
<comment type="subcellular location">
    <subcellularLocation>
        <location evidence="10">Cell inner membrane</location>
    </subcellularLocation>
    <subcellularLocation>
        <location evidence="2">Cell membrane</location>
        <topology evidence="2">Single-pass membrane protein</topology>
    </subcellularLocation>
</comment>
<sequence length="160" mass="18214">MTKRNTIMIFVAMLLTCLTVSAATVAGTVWYMQNQNKLDFKSVLSRLSLSDNKPEDKPTFHSLEKLVLGVKGKQQTHFIMLEIAVKTHKPEQIKAIDGYMPLVRNALLRLFSNKAYEDLQAQREIDTLQNEVKATLLTAFADTHFVQDIDDVILTKYVIQ</sequence>
<feature type="chain" id="PRO_5015657079" description="Flagellar protein FliL" evidence="11">
    <location>
        <begin position="23"/>
        <end position="160"/>
    </location>
</feature>
<name>A0A2U3B8G5_9VIBR</name>
<evidence type="ECO:0000256" key="3">
    <source>
        <dbReference type="ARBA" id="ARBA00008281"/>
    </source>
</evidence>
<keyword evidence="6" id="KW-0812">Transmembrane</keyword>
<dbReference type="AlphaFoldDB" id="A0A2U3B8G5"/>
<proteinExistence type="inferred from homology"/>
<evidence type="ECO:0000256" key="1">
    <source>
        <dbReference type="ARBA" id="ARBA00002254"/>
    </source>
</evidence>